<keyword evidence="1" id="KW-0472">Membrane</keyword>
<name>A0ABY2ISY9_9MICO</name>
<accession>A0ABY2ISY9</accession>
<feature type="transmembrane region" description="Helical" evidence="1">
    <location>
        <begin position="78"/>
        <end position="97"/>
    </location>
</feature>
<dbReference type="RefSeq" id="WP_134433204.1">
    <property type="nucleotide sequence ID" value="NZ_SOGQ01000091.1"/>
</dbReference>
<gene>
    <name evidence="2" type="ORF">E3T28_16120</name>
</gene>
<evidence type="ECO:0000313" key="2">
    <source>
        <dbReference type="EMBL" id="TFC93924.1"/>
    </source>
</evidence>
<comment type="caution">
    <text evidence="2">The sequence shown here is derived from an EMBL/GenBank/DDBJ whole genome shotgun (WGS) entry which is preliminary data.</text>
</comment>
<reference evidence="2 3" key="1">
    <citation type="submission" date="2019-03" db="EMBL/GenBank/DDBJ databases">
        <title>Genomics of glacier-inhabiting Cryobacterium strains.</title>
        <authorList>
            <person name="Liu Q."/>
            <person name="Xin Y.-H."/>
        </authorList>
    </citation>
    <scope>NUCLEOTIDE SEQUENCE [LARGE SCALE GENOMIC DNA]</scope>
    <source>
        <strain evidence="2 3">TMT1-23-1</strain>
    </source>
</reference>
<keyword evidence="1" id="KW-0812">Transmembrane</keyword>
<evidence type="ECO:0000256" key="1">
    <source>
        <dbReference type="SAM" id="Phobius"/>
    </source>
</evidence>
<proteinExistence type="predicted"/>
<sequence length="123" mass="13271">MSAIIFCVLMWALVVFQAALIAGAPIGQFAWGGQDRILPIGKRIGSATSIALYVVFALVVLQDGQLIAIIPWPEFTDIAIWVLAAYFIIGIIMNGISRSLPERWTMAPLCTVLAALTVLLALD</sequence>
<dbReference type="Proteomes" id="UP000297853">
    <property type="component" value="Unassembled WGS sequence"/>
</dbReference>
<protein>
    <submittedName>
        <fullName evidence="2">Uncharacterized protein</fullName>
    </submittedName>
</protein>
<feature type="transmembrane region" description="Helical" evidence="1">
    <location>
        <begin position="47"/>
        <end position="71"/>
    </location>
</feature>
<keyword evidence="1" id="KW-1133">Transmembrane helix</keyword>
<organism evidence="2 3">
    <name type="scientific">Cryobacterium sinapicolor</name>
    <dbReference type="NCBI Taxonomy" id="1259236"/>
    <lineage>
        <taxon>Bacteria</taxon>
        <taxon>Bacillati</taxon>
        <taxon>Actinomycetota</taxon>
        <taxon>Actinomycetes</taxon>
        <taxon>Micrococcales</taxon>
        <taxon>Microbacteriaceae</taxon>
        <taxon>Cryobacterium</taxon>
    </lineage>
</organism>
<feature type="transmembrane region" description="Helical" evidence="1">
    <location>
        <begin position="103"/>
        <end position="122"/>
    </location>
</feature>
<keyword evidence="3" id="KW-1185">Reference proteome</keyword>
<evidence type="ECO:0000313" key="3">
    <source>
        <dbReference type="Proteomes" id="UP000297853"/>
    </source>
</evidence>
<dbReference type="EMBL" id="SOGQ01000091">
    <property type="protein sequence ID" value="TFC93924.1"/>
    <property type="molecule type" value="Genomic_DNA"/>
</dbReference>